<evidence type="ECO:0000313" key="4">
    <source>
        <dbReference type="Proteomes" id="UP000238655"/>
    </source>
</evidence>
<feature type="domain" description="Thioredoxin-like fold" evidence="2">
    <location>
        <begin position="72"/>
        <end position="194"/>
    </location>
</feature>
<dbReference type="InterPro" id="IPR012336">
    <property type="entry name" value="Thioredoxin-like_fold"/>
</dbReference>
<evidence type="ECO:0000256" key="1">
    <source>
        <dbReference type="RuleBase" id="RU364038"/>
    </source>
</evidence>
<dbReference type="PANTHER" id="PTHR35272:SF3">
    <property type="entry name" value="THIOL:DISULFIDE INTERCHANGE PROTEIN DSBC"/>
    <property type="match status" value="1"/>
</dbReference>
<dbReference type="InterPro" id="IPR051470">
    <property type="entry name" value="Thiol:disulfide_interchange"/>
</dbReference>
<comment type="function">
    <text evidence="1">Required for disulfide bond formation in some periplasmic proteins. Acts by transferring its disulfide bond to other proteins and is reduced in the process.</text>
</comment>
<keyword evidence="1" id="KW-0676">Redox-active center</keyword>
<comment type="caution">
    <text evidence="3">The sequence shown here is derived from an EMBL/GenBank/DDBJ whole genome shotgun (WGS) entry which is preliminary data.</text>
</comment>
<name>A0A2S5E6G6_9BURK</name>
<sequence>MTKRTLLRLTVLSSLLASLPSILNAAPAPVSQGAPAASSGAITLAPGTRIAARDTGAVLASMARAHAIQTVRGNGTRTLYVFSDPDCSYCKRLERTLERIDNVTIHTFLYPLEGLHPQAAAHARGIWCADDRNATWKAWMIDNVQPAAGTCAAPLAQIRALGLALGLRGTPTLFNANGRMTSGAVSAPAIETLLND</sequence>
<feature type="chain" id="PRO_5015370403" description="Thiol:disulfide interchange protein" evidence="1">
    <location>
        <begin position="26"/>
        <end position="196"/>
    </location>
</feature>
<dbReference type="EMBL" id="PQVP01000001">
    <property type="protein sequence ID" value="POZ86885.1"/>
    <property type="molecule type" value="Genomic_DNA"/>
</dbReference>
<feature type="signal peptide" evidence="1">
    <location>
        <begin position="1"/>
        <end position="25"/>
    </location>
</feature>
<accession>A0A2S5E6G6</accession>
<dbReference type="PANTHER" id="PTHR35272">
    <property type="entry name" value="THIOL:DISULFIDE INTERCHANGE PROTEIN DSBC-RELATED"/>
    <property type="match status" value="1"/>
</dbReference>
<dbReference type="Proteomes" id="UP000238655">
    <property type="component" value="Chromosome 2"/>
</dbReference>
<evidence type="ECO:0000313" key="3">
    <source>
        <dbReference type="EMBL" id="POZ86885.1"/>
    </source>
</evidence>
<dbReference type="RefSeq" id="WP_089462215.1">
    <property type="nucleotide sequence ID" value="NZ_CM009576.1"/>
</dbReference>
<keyword evidence="1" id="KW-0574">Periplasm</keyword>
<evidence type="ECO:0000259" key="2">
    <source>
        <dbReference type="Pfam" id="PF13098"/>
    </source>
</evidence>
<organism evidence="3 4">
    <name type="scientific">Burkholderia contaminans</name>
    <dbReference type="NCBI Taxonomy" id="488447"/>
    <lineage>
        <taxon>Bacteria</taxon>
        <taxon>Pseudomonadati</taxon>
        <taxon>Pseudomonadota</taxon>
        <taxon>Betaproteobacteria</taxon>
        <taxon>Burkholderiales</taxon>
        <taxon>Burkholderiaceae</taxon>
        <taxon>Burkholderia</taxon>
        <taxon>Burkholderia cepacia complex</taxon>
    </lineage>
</organism>
<dbReference type="AlphaFoldDB" id="A0A2S5E6G6"/>
<dbReference type="InterPro" id="IPR033954">
    <property type="entry name" value="DiS-bond_Isoase_DsbC/G"/>
</dbReference>
<protein>
    <recommendedName>
        <fullName evidence="1">Thiol:disulfide interchange protein</fullName>
    </recommendedName>
</protein>
<dbReference type="InterPro" id="IPR036249">
    <property type="entry name" value="Thioredoxin-like_sf"/>
</dbReference>
<comment type="subcellular location">
    <subcellularLocation>
        <location evidence="1">Periplasm</location>
    </subcellularLocation>
</comment>
<proteinExistence type="inferred from homology"/>
<gene>
    <name evidence="3" type="ORF">C3743_10660</name>
</gene>
<dbReference type="CDD" id="cd03020">
    <property type="entry name" value="DsbA_DsbC_DsbG"/>
    <property type="match status" value="1"/>
</dbReference>
<dbReference type="Gene3D" id="3.40.30.10">
    <property type="entry name" value="Glutaredoxin"/>
    <property type="match status" value="1"/>
</dbReference>
<comment type="similarity">
    <text evidence="1">Belongs to the thioredoxin family. DsbC subfamily.</text>
</comment>
<dbReference type="SUPFAM" id="SSF52833">
    <property type="entry name" value="Thioredoxin-like"/>
    <property type="match status" value="1"/>
</dbReference>
<dbReference type="Pfam" id="PF13098">
    <property type="entry name" value="Thioredoxin_2"/>
    <property type="match status" value="1"/>
</dbReference>
<keyword evidence="1" id="KW-0732">Signal</keyword>
<dbReference type="GO" id="GO:0042597">
    <property type="term" value="C:periplasmic space"/>
    <property type="evidence" value="ECO:0007669"/>
    <property type="project" value="UniProtKB-SubCell"/>
</dbReference>
<reference evidence="3 4" key="1">
    <citation type="submission" date="2018-01" db="EMBL/GenBank/DDBJ databases">
        <title>Successful Treatment of Persistent Burkholderia cepacia Bacteremia with Ceftazidime-Avibactam.</title>
        <authorList>
            <person name="Tamma P."/>
            <person name="Fan Y."/>
            <person name="Bergman Y."/>
            <person name="Sick-Samuels A."/>
            <person name="Hsu A."/>
            <person name="Timp W."/>
            <person name="Simner P."/>
        </authorList>
    </citation>
    <scope>NUCLEOTIDE SEQUENCE [LARGE SCALE GENOMIC DNA]</scope>
    <source>
        <strain evidence="3 4">170816</strain>
    </source>
</reference>